<dbReference type="Gene3D" id="2.160.20.160">
    <property type="match status" value="1"/>
</dbReference>
<dbReference type="SUPFAM" id="SSF51120">
    <property type="entry name" value="beta-Roll"/>
    <property type="match status" value="1"/>
</dbReference>
<sequence length="192" mass="20368">MLDHGTLQGTGGKDTIRCTRLDRVHYINGWGGDDDITINGDLHEREIWGGEGYDHVTIHGEVSGSYEHKANIYGEGGGDTITADYIGVHGFVSGGDGLDRIGVRTLAEGHIHGDADNDFITAENVQGVINGGPGNDRIKGPGFSGANPFTSFLGSYVFGGDGHDTCIYRPVAKNNEGVVDCEVREKHPVSAS</sequence>
<comment type="caution">
    <text evidence="1">The sequence shown here is derived from an EMBL/GenBank/DDBJ whole genome shotgun (WGS) entry which is preliminary data.</text>
</comment>
<evidence type="ECO:0008006" key="3">
    <source>
        <dbReference type="Google" id="ProtNLM"/>
    </source>
</evidence>
<organism evidence="1 2">
    <name type="scientific">Streptomyces smyrnaeus</name>
    <dbReference type="NCBI Taxonomy" id="1387713"/>
    <lineage>
        <taxon>Bacteria</taxon>
        <taxon>Bacillati</taxon>
        <taxon>Actinomycetota</taxon>
        <taxon>Actinomycetes</taxon>
        <taxon>Kitasatosporales</taxon>
        <taxon>Streptomycetaceae</taxon>
        <taxon>Streptomyces</taxon>
    </lineage>
</organism>
<dbReference type="EMBL" id="JAFFZM010000007">
    <property type="protein sequence ID" value="MBO8199227.1"/>
    <property type="molecule type" value="Genomic_DNA"/>
</dbReference>
<gene>
    <name evidence="1" type="ORF">JW613_13055</name>
</gene>
<evidence type="ECO:0000313" key="2">
    <source>
        <dbReference type="Proteomes" id="UP000721954"/>
    </source>
</evidence>
<keyword evidence="2" id="KW-1185">Reference proteome</keyword>
<dbReference type="Proteomes" id="UP000721954">
    <property type="component" value="Unassembled WGS sequence"/>
</dbReference>
<dbReference type="RefSeq" id="WP_209210975.1">
    <property type="nucleotide sequence ID" value="NZ_JAFFZM010000007.1"/>
</dbReference>
<accession>A0ABS3XUY9</accession>
<dbReference type="PRINTS" id="PR00313">
    <property type="entry name" value="CABNDNGRPT"/>
</dbReference>
<protein>
    <recommendedName>
        <fullName evidence="3">Calcium-binding protein</fullName>
    </recommendedName>
</protein>
<dbReference type="GeneID" id="96259543"/>
<name>A0ABS3XUY9_9ACTN</name>
<proteinExistence type="predicted"/>
<dbReference type="InterPro" id="IPR011049">
    <property type="entry name" value="Serralysin-like_metalloprot_C"/>
</dbReference>
<reference evidence="1 2" key="1">
    <citation type="submission" date="2021-02" db="EMBL/GenBank/DDBJ databases">
        <title>Streptomyces spirodelae sp. nov., isolated from duckweed.</title>
        <authorList>
            <person name="Saimee Y."/>
            <person name="Duangmal K."/>
        </authorList>
    </citation>
    <scope>NUCLEOTIDE SEQUENCE [LARGE SCALE GENOMIC DNA]</scope>
    <source>
        <strain evidence="1 2">DSM 42105</strain>
    </source>
</reference>
<evidence type="ECO:0000313" key="1">
    <source>
        <dbReference type="EMBL" id="MBO8199227.1"/>
    </source>
</evidence>